<gene>
    <name evidence="1" type="ORF">GCM10023210_08600</name>
</gene>
<dbReference type="Proteomes" id="UP001500353">
    <property type="component" value="Unassembled WGS sequence"/>
</dbReference>
<protein>
    <submittedName>
        <fullName evidence="1">Uncharacterized protein</fullName>
    </submittedName>
</protein>
<evidence type="ECO:0000313" key="2">
    <source>
        <dbReference type="Proteomes" id="UP001500353"/>
    </source>
</evidence>
<accession>A0ABP9LZP7</accession>
<keyword evidence="2" id="KW-1185">Reference proteome</keyword>
<dbReference type="EMBL" id="BAABHX010000001">
    <property type="protein sequence ID" value="GAA5086580.1"/>
    <property type="molecule type" value="Genomic_DNA"/>
</dbReference>
<name>A0ABP9LZP7_9FLAO</name>
<proteinExistence type="predicted"/>
<organism evidence="1 2">
    <name type="scientific">Chryseobacterium ginsengisoli</name>
    <dbReference type="NCBI Taxonomy" id="363853"/>
    <lineage>
        <taxon>Bacteria</taxon>
        <taxon>Pseudomonadati</taxon>
        <taxon>Bacteroidota</taxon>
        <taxon>Flavobacteriia</taxon>
        <taxon>Flavobacteriales</taxon>
        <taxon>Weeksellaceae</taxon>
        <taxon>Chryseobacterium group</taxon>
        <taxon>Chryseobacterium</taxon>
    </lineage>
</organism>
<reference evidence="2" key="1">
    <citation type="journal article" date="2019" name="Int. J. Syst. Evol. Microbiol.">
        <title>The Global Catalogue of Microorganisms (GCM) 10K type strain sequencing project: providing services to taxonomists for standard genome sequencing and annotation.</title>
        <authorList>
            <consortium name="The Broad Institute Genomics Platform"/>
            <consortium name="The Broad Institute Genome Sequencing Center for Infectious Disease"/>
            <person name="Wu L."/>
            <person name="Ma J."/>
        </authorList>
    </citation>
    <scope>NUCLEOTIDE SEQUENCE [LARGE SCALE GENOMIC DNA]</scope>
    <source>
        <strain evidence="2">JCM 18019</strain>
    </source>
</reference>
<evidence type="ECO:0000313" key="1">
    <source>
        <dbReference type="EMBL" id="GAA5086580.1"/>
    </source>
</evidence>
<comment type="caution">
    <text evidence="1">The sequence shown here is derived from an EMBL/GenBank/DDBJ whole genome shotgun (WGS) entry which is preliminary data.</text>
</comment>
<sequence>MNFKDKVGTFNVISSFTIRLKKEFYLIGELLEGILNDDHYINIVLNSSLVMSAKISSLENVEIANDPKIYTLIIIKSEHDELNDILFCQNVENENVYITLSGED</sequence>
<dbReference type="RefSeq" id="WP_345200534.1">
    <property type="nucleotide sequence ID" value="NZ_BAABHX010000001.1"/>
</dbReference>